<accession>A0A1H8FHV4</accession>
<gene>
    <name evidence="1" type="ORF">SAMN04489859_100469</name>
</gene>
<dbReference type="RefSeq" id="WP_090610662.1">
    <property type="nucleotide sequence ID" value="NZ_CP067124.1"/>
</dbReference>
<proteinExistence type="predicted"/>
<dbReference type="STRING" id="34002.SAMN04489859_100469"/>
<dbReference type="EMBL" id="FODE01000004">
    <property type="protein sequence ID" value="SEN31441.1"/>
    <property type="molecule type" value="Genomic_DNA"/>
</dbReference>
<protein>
    <submittedName>
        <fullName evidence="1">Uncharacterized protein</fullName>
    </submittedName>
</protein>
<evidence type="ECO:0000313" key="2">
    <source>
        <dbReference type="Proteomes" id="UP000199054"/>
    </source>
</evidence>
<dbReference type="OrthoDB" id="7779247at2"/>
<name>A0A1H8FHV4_9RHOB</name>
<dbReference type="AlphaFoldDB" id="A0A1H8FHV4"/>
<reference evidence="1 2" key="1">
    <citation type="submission" date="2016-10" db="EMBL/GenBank/DDBJ databases">
        <authorList>
            <person name="de Groot N.N."/>
        </authorList>
    </citation>
    <scope>NUCLEOTIDE SEQUENCE [LARGE SCALE GENOMIC DNA]</scope>
    <source>
        <strain evidence="1 2">DSM 8512</strain>
    </source>
</reference>
<keyword evidence="2" id="KW-1185">Reference proteome</keyword>
<dbReference type="Proteomes" id="UP000199054">
    <property type="component" value="Unassembled WGS sequence"/>
</dbReference>
<organism evidence="1 2">
    <name type="scientific">Paracoccus alcaliphilus</name>
    <dbReference type="NCBI Taxonomy" id="34002"/>
    <lineage>
        <taxon>Bacteria</taxon>
        <taxon>Pseudomonadati</taxon>
        <taxon>Pseudomonadota</taxon>
        <taxon>Alphaproteobacteria</taxon>
        <taxon>Rhodobacterales</taxon>
        <taxon>Paracoccaceae</taxon>
        <taxon>Paracoccus</taxon>
    </lineage>
</organism>
<evidence type="ECO:0000313" key="1">
    <source>
        <dbReference type="EMBL" id="SEN31441.1"/>
    </source>
</evidence>
<sequence>MNTAADLVIDIDEIAMEGANPEDATRLRAVIEQALARAARRLAGLPAGNEALGDLRLDLGPARDLLAPGAEALLAARLETAIRAGWEAAR</sequence>